<reference evidence="4" key="1">
    <citation type="submission" date="2023-07" db="EMBL/GenBank/DDBJ databases">
        <title>Whole genome shotgun sequence of Streptomyces nojiriensis NBRC 13794.</title>
        <authorList>
            <person name="Komaki H."/>
            <person name="Tamura T."/>
        </authorList>
    </citation>
    <scope>NUCLEOTIDE SEQUENCE [LARGE SCALE GENOMIC DNA]</scope>
    <source>
        <strain evidence="4">NBRC 13794</strain>
    </source>
</reference>
<keyword evidence="2" id="KW-1133">Transmembrane helix</keyword>
<evidence type="ECO:0000256" key="1">
    <source>
        <dbReference type="SAM" id="MobiDB-lite"/>
    </source>
</evidence>
<keyword evidence="2" id="KW-0812">Transmembrane</keyword>
<comment type="caution">
    <text evidence="3">The sequence shown here is derived from an EMBL/GenBank/DDBJ whole genome shotgun (WGS) entry which is preliminary data.</text>
</comment>
<evidence type="ECO:0000256" key="2">
    <source>
        <dbReference type="SAM" id="Phobius"/>
    </source>
</evidence>
<organism evidence="3 4">
    <name type="scientific">Streptomyces nojiriensis</name>
    <dbReference type="NCBI Taxonomy" id="66374"/>
    <lineage>
        <taxon>Bacteria</taxon>
        <taxon>Bacillati</taxon>
        <taxon>Actinomycetota</taxon>
        <taxon>Actinomycetes</taxon>
        <taxon>Kitasatosporales</taxon>
        <taxon>Streptomycetaceae</taxon>
        <taxon>Streptomyces</taxon>
    </lineage>
</organism>
<dbReference type="RefSeq" id="WP_189747390.1">
    <property type="nucleotide sequence ID" value="NZ_BMRL01000027.1"/>
</dbReference>
<name>A0ABQ3SDS3_9ACTN</name>
<gene>
    <name evidence="3" type="ORF">Snoj_01350</name>
</gene>
<feature type="compositionally biased region" description="Low complexity" evidence="1">
    <location>
        <begin position="150"/>
        <end position="167"/>
    </location>
</feature>
<proteinExistence type="predicted"/>
<accession>A0ABQ3SDS3</accession>
<keyword evidence="4" id="KW-1185">Reference proteome</keyword>
<evidence type="ECO:0000313" key="3">
    <source>
        <dbReference type="EMBL" id="GHI66217.1"/>
    </source>
</evidence>
<feature type="transmembrane region" description="Helical" evidence="2">
    <location>
        <begin position="71"/>
        <end position="92"/>
    </location>
</feature>
<dbReference type="EMBL" id="BNEC01000002">
    <property type="protein sequence ID" value="GHI66217.1"/>
    <property type="molecule type" value="Genomic_DNA"/>
</dbReference>
<feature type="region of interest" description="Disordered" evidence="1">
    <location>
        <begin position="149"/>
        <end position="191"/>
    </location>
</feature>
<feature type="transmembrane region" description="Helical" evidence="2">
    <location>
        <begin position="99"/>
        <end position="117"/>
    </location>
</feature>
<protein>
    <submittedName>
        <fullName evidence="3">Uncharacterized protein</fullName>
    </submittedName>
</protein>
<dbReference type="Proteomes" id="UP000613974">
    <property type="component" value="Unassembled WGS sequence"/>
</dbReference>
<dbReference type="GeneID" id="95587088"/>
<sequence length="191" mass="19376">MPAGGDPTVYRVKDVSAAAATVFADVVNAALPERAGGEPLVDGSALVVTRSLVSDAEDGEEGVPVGLPSPAKWATCTAVSAIAVLTVVVGLLGRNWGRGIATLLLGELGVGASFLAWPGLVSTWEDWYLCRHGITVDARQVYRNGTDTNAYTDSAGTSAGATRAGPSRSPATRGSLGPRWSAPGGASGQAR</sequence>
<evidence type="ECO:0000313" key="4">
    <source>
        <dbReference type="Proteomes" id="UP000613974"/>
    </source>
</evidence>
<keyword evidence="2" id="KW-0472">Membrane</keyword>